<dbReference type="PANTHER" id="PTHR30466:SF11">
    <property type="entry name" value="FLAVIN-DEPENDENT MONOOXYGENASE, REDUCTASE SUBUNIT HSAB"/>
    <property type="match status" value="1"/>
</dbReference>
<feature type="domain" description="Flavin reductase like" evidence="3">
    <location>
        <begin position="22"/>
        <end position="165"/>
    </location>
</feature>
<evidence type="ECO:0000313" key="4">
    <source>
        <dbReference type="EMBL" id="SAL37142.1"/>
    </source>
</evidence>
<dbReference type="InterPro" id="IPR050268">
    <property type="entry name" value="NADH-dep_flavin_reductase"/>
</dbReference>
<dbReference type="InterPro" id="IPR012349">
    <property type="entry name" value="Split_barrel_FMN-bd"/>
</dbReference>
<dbReference type="EMBL" id="FCOK02000022">
    <property type="protein sequence ID" value="SAL37142.1"/>
    <property type="molecule type" value="Genomic_DNA"/>
</dbReference>
<dbReference type="GO" id="GO:0010181">
    <property type="term" value="F:FMN binding"/>
    <property type="evidence" value="ECO:0007669"/>
    <property type="project" value="InterPro"/>
</dbReference>
<dbReference type="GO" id="GO:0042602">
    <property type="term" value="F:riboflavin reductase (NADPH) activity"/>
    <property type="evidence" value="ECO:0007669"/>
    <property type="project" value="TreeGrafter"/>
</dbReference>
<dbReference type="SUPFAM" id="SSF50475">
    <property type="entry name" value="FMN-binding split barrel"/>
    <property type="match status" value="1"/>
</dbReference>
<keyword evidence="2" id="KW-0560">Oxidoreductase</keyword>
<proteinExistence type="inferred from homology"/>
<dbReference type="Pfam" id="PF01613">
    <property type="entry name" value="Flavin_Reduct"/>
    <property type="match status" value="1"/>
</dbReference>
<dbReference type="SMART" id="SM00903">
    <property type="entry name" value="Flavin_Reduct"/>
    <property type="match status" value="1"/>
</dbReference>
<dbReference type="Proteomes" id="UP000054683">
    <property type="component" value="Unassembled WGS sequence"/>
</dbReference>
<dbReference type="AlphaFoldDB" id="A0A158GYL5"/>
<evidence type="ECO:0000313" key="5">
    <source>
        <dbReference type="Proteomes" id="UP000054683"/>
    </source>
</evidence>
<dbReference type="Gene3D" id="2.30.110.10">
    <property type="entry name" value="Electron Transport, Fmn-binding Protein, Chain A"/>
    <property type="match status" value="1"/>
</dbReference>
<comment type="similarity">
    <text evidence="1">Belongs to the non-flavoprotein flavin reductase family.</text>
</comment>
<protein>
    <submittedName>
        <fullName evidence="4">Flavin reductase</fullName>
    </submittedName>
</protein>
<organism evidence="4 5">
    <name type="scientific">Caballeronia udeis</name>
    <dbReference type="NCBI Taxonomy" id="1232866"/>
    <lineage>
        <taxon>Bacteria</taxon>
        <taxon>Pseudomonadati</taxon>
        <taxon>Pseudomonadota</taxon>
        <taxon>Betaproteobacteria</taxon>
        <taxon>Burkholderiales</taxon>
        <taxon>Burkholderiaceae</taxon>
        <taxon>Caballeronia</taxon>
    </lineage>
</organism>
<dbReference type="PANTHER" id="PTHR30466">
    <property type="entry name" value="FLAVIN REDUCTASE"/>
    <property type="match status" value="1"/>
</dbReference>
<accession>A0A158GYL5</accession>
<evidence type="ECO:0000256" key="1">
    <source>
        <dbReference type="ARBA" id="ARBA00008898"/>
    </source>
</evidence>
<reference evidence="4 5" key="1">
    <citation type="submission" date="2016-01" db="EMBL/GenBank/DDBJ databases">
        <authorList>
            <person name="Oliw E.H."/>
        </authorList>
    </citation>
    <scope>NUCLEOTIDE SEQUENCE [LARGE SCALE GENOMIC DNA]</scope>
    <source>
        <strain evidence="4">LMG 27134</strain>
    </source>
</reference>
<evidence type="ECO:0000256" key="2">
    <source>
        <dbReference type="ARBA" id="ARBA00023002"/>
    </source>
</evidence>
<dbReference type="InterPro" id="IPR002563">
    <property type="entry name" value="Flavin_Rdtase-like_dom"/>
</dbReference>
<evidence type="ECO:0000259" key="3">
    <source>
        <dbReference type="SMART" id="SM00903"/>
    </source>
</evidence>
<sequence length="170" mass="18538">MTDVTPSVAEGLSPQVSLRQALSAFSTGVTILSTASSTGDPVGLTANSFNVLSLEPPLVLWSLRTSSGCAETFLAASHFTVNVLSEDQIDISRRFARPGDDRFEGVTWRFGPGAVPRIQGCAAIFECRIVSHQTYGDHVLFIGLVEEHRYQARRPLIFHHGKYHTLGQPL</sequence>
<name>A0A158GYL5_9BURK</name>
<gene>
    <name evidence="4" type="ORF">AWB69_03598</name>
</gene>
<dbReference type="RefSeq" id="WP_063977833.1">
    <property type="nucleotide sequence ID" value="NZ_FCOK02000022.1"/>
</dbReference>